<feature type="compositionally biased region" description="Low complexity" evidence="1">
    <location>
        <begin position="37"/>
        <end position="48"/>
    </location>
</feature>
<dbReference type="Proteomes" id="UP001174691">
    <property type="component" value="Unassembled WGS sequence"/>
</dbReference>
<protein>
    <submittedName>
        <fullName evidence="2">Thioesterase thiol ester dehydrase-isomerase</fullName>
    </submittedName>
</protein>
<feature type="region of interest" description="Disordered" evidence="1">
    <location>
        <begin position="1"/>
        <end position="59"/>
    </location>
</feature>
<name>A0AA38R7M7_9PEZI</name>
<sequence length="312" mass="34888">MAPRPRLKLPSSALPRSSRPWTTPAGALPPLLSRHFSSSPTAKSSTSSHKQSVPPAPPARWVSDLSARVGKCITFGCNEGQIARAARVVRALAEEWKPLTAGSGGFLSGGRRGLEGQKVVWGEQDSFGHVNNVNYFRYAESARVNWITNFAVHADPAHRKQWSELMTPNSVGLIMRTLKCEFKFPMTYPDRISVYHKLRTDPSSSSSSSAPHPDNSAFYLDCIVLSHNARRIAARLEEDIVVYDYRKAGKTAMPDFMVSLFGETFRMQEREMRRARGRIWELIKEVEQLERETWDREGAVEDVGSGGKGKVR</sequence>
<proteinExistence type="predicted"/>
<evidence type="ECO:0000313" key="2">
    <source>
        <dbReference type="EMBL" id="KAJ9138314.1"/>
    </source>
</evidence>
<dbReference type="EMBL" id="JANBVN010000146">
    <property type="protein sequence ID" value="KAJ9138314.1"/>
    <property type="molecule type" value="Genomic_DNA"/>
</dbReference>
<dbReference type="SUPFAM" id="SSF54637">
    <property type="entry name" value="Thioesterase/thiol ester dehydrase-isomerase"/>
    <property type="match status" value="1"/>
</dbReference>
<dbReference type="GO" id="GO:0047617">
    <property type="term" value="F:fatty acyl-CoA hydrolase activity"/>
    <property type="evidence" value="ECO:0007669"/>
    <property type="project" value="TreeGrafter"/>
</dbReference>
<gene>
    <name evidence="2" type="ORF">NKR19_g7879</name>
</gene>
<feature type="compositionally biased region" description="Low complexity" evidence="1">
    <location>
        <begin position="1"/>
        <end position="20"/>
    </location>
</feature>
<dbReference type="PANTHER" id="PTHR31793">
    <property type="entry name" value="4-HYDROXYBENZOYL-COA THIOESTERASE FAMILY MEMBER"/>
    <property type="match status" value="1"/>
</dbReference>
<dbReference type="CDD" id="cd00586">
    <property type="entry name" value="4HBT"/>
    <property type="match status" value="1"/>
</dbReference>
<accession>A0AA38R7M7</accession>
<dbReference type="Gene3D" id="3.10.129.10">
    <property type="entry name" value="Hotdog Thioesterase"/>
    <property type="match status" value="1"/>
</dbReference>
<evidence type="ECO:0000256" key="1">
    <source>
        <dbReference type="SAM" id="MobiDB-lite"/>
    </source>
</evidence>
<reference evidence="2" key="1">
    <citation type="submission" date="2022-07" db="EMBL/GenBank/DDBJ databases">
        <title>Fungi with potential for degradation of polypropylene.</title>
        <authorList>
            <person name="Gostincar C."/>
        </authorList>
    </citation>
    <scope>NUCLEOTIDE SEQUENCE</scope>
    <source>
        <strain evidence="2">EXF-13287</strain>
    </source>
</reference>
<dbReference type="InterPro" id="IPR029069">
    <property type="entry name" value="HotDog_dom_sf"/>
</dbReference>
<keyword evidence="3" id="KW-1185">Reference proteome</keyword>
<dbReference type="InterPro" id="IPR050563">
    <property type="entry name" value="4-hydroxybenzoyl-CoA_TE"/>
</dbReference>
<comment type="caution">
    <text evidence="2">The sequence shown here is derived from an EMBL/GenBank/DDBJ whole genome shotgun (WGS) entry which is preliminary data.</text>
</comment>
<evidence type="ECO:0000313" key="3">
    <source>
        <dbReference type="Proteomes" id="UP001174691"/>
    </source>
</evidence>
<dbReference type="AlphaFoldDB" id="A0AA38R7M7"/>
<dbReference type="PANTHER" id="PTHR31793:SF39">
    <property type="entry name" value="THIOESTERASE_THIOL ESTER DEHYDRASE-ISOMERASE"/>
    <property type="match status" value="1"/>
</dbReference>
<dbReference type="Pfam" id="PF13279">
    <property type="entry name" value="4HBT_2"/>
    <property type="match status" value="1"/>
</dbReference>
<organism evidence="2 3">
    <name type="scientific">Coniochaeta hoffmannii</name>
    <dbReference type="NCBI Taxonomy" id="91930"/>
    <lineage>
        <taxon>Eukaryota</taxon>
        <taxon>Fungi</taxon>
        <taxon>Dikarya</taxon>
        <taxon>Ascomycota</taxon>
        <taxon>Pezizomycotina</taxon>
        <taxon>Sordariomycetes</taxon>
        <taxon>Sordariomycetidae</taxon>
        <taxon>Coniochaetales</taxon>
        <taxon>Coniochaetaceae</taxon>
        <taxon>Coniochaeta</taxon>
    </lineage>
</organism>